<feature type="region of interest" description="Disordered" evidence="1">
    <location>
        <begin position="375"/>
        <end position="452"/>
    </location>
</feature>
<gene>
    <name evidence="2" type="ORF">DPMN_062172</name>
</gene>
<feature type="compositionally biased region" description="Polar residues" evidence="1">
    <location>
        <begin position="389"/>
        <end position="400"/>
    </location>
</feature>
<protein>
    <submittedName>
        <fullName evidence="2">Uncharacterized protein</fullName>
    </submittedName>
</protein>
<reference evidence="2" key="2">
    <citation type="submission" date="2020-11" db="EMBL/GenBank/DDBJ databases">
        <authorList>
            <person name="McCartney M.A."/>
            <person name="Auch B."/>
            <person name="Kono T."/>
            <person name="Mallez S."/>
            <person name="Becker A."/>
            <person name="Gohl D.M."/>
            <person name="Silverstein K.A.T."/>
            <person name="Koren S."/>
            <person name="Bechman K.B."/>
            <person name="Herman A."/>
            <person name="Abrahante J.E."/>
            <person name="Garbe J."/>
        </authorList>
    </citation>
    <scope>NUCLEOTIDE SEQUENCE</scope>
    <source>
        <strain evidence="2">Duluth1</strain>
        <tissue evidence="2">Whole animal</tissue>
    </source>
</reference>
<dbReference type="AlphaFoldDB" id="A0A9D4C980"/>
<name>A0A9D4C980_DREPO</name>
<feature type="compositionally biased region" description="Polar residues" evidence="1">
    <location>
        <begin position="411"/>
        <end position="437"/>
    </location>
</feature>
<proteinExistence type="predicted"/>
<organism evidence="2 3">
    <name type="scientific">Dreissena polymorpha</name>
    <name type="common">Zebra mussel</name>
    <name type="synonym">Mytilus polymorpha</name>
    <dbReference type="NCBI Taxonomy" id="45954"/>
    <lineage>
        <taxon>Eukaryota</taxon>
        <taxon>Metazoa</taxon>
        <taxon>Spiralia</taxon>
        <taxon>Lophotrochozoa</taxon>
        <taxon>Mollusca</taxon>
        <taxon>Bivalvia</taxon>
        <taxon>Autobranchia</taxon>
        <taxon>Heteroconchia</taxon>
        <taxon>Euheterodonta</taxon>
        <taxon>Imparidentia</taxon>
        <taxon>Neoheterodontei</taxon>
        <taxon>Myida</taxon>
        <taxon>Dreissenoidea</taxon>
        <taxon>Dreissenidae</taxon>
        <taxon>Dreissena</taxon>
    </lineage>
</organism>
<accession>A0A9D4C980</accession>
<dbReference type="EMBL" id="JAIWYP010000013">
    <property type="protein sequence ID" value="KAH3719340.1"/>
    <property type="molecule type" value="Genomic_DNA"/>
</dbReference>
<sequence length="544" mass="61612">MEKVINTYHHDNNLSHSNSVANGNSLADAVFEAAIELDDADNGGESEFSLPLSNEMSDISSHNKMTFNEIRPRSFSDASVGKERPGILKKLQGRLVGREKRTCMKVFVKRESKVATAQELVQFEALQDAEFGFRQSLDGGKAPIRFPKSASFDDMLKYPHDEQVPPPKPHLPAEYRKSLMNQLEHFKDHYFHIEDDSQMEEEAGFQTASIKASKQLARVDSKKQAELDTKKLAGTDSDKRLDDKLSTVKDLEHEPGRRYRRKISSPEVPGRTSSLVYRHFDTKFQSELLKKELEKLRNHKLVRKNSESMIQKFETILRERTVSDTHVRFADEAVYAEVECEQGVVSPSKPPLRPTLSLDSHASVINILKPTGLSLGTSDQDSHEHDTRNPYSETAVSGTDSYVDGDRSRNILRSQEQSRSKSASTTERYKNSGTTVHLNSLGSTNGSNLSKSASNLRRNMETIRKFNAESLQQKREHVKHKYKQNPRVSISPEDVDVDLDRGFVEAQERLVQKSSKYGSDNRSDEEKYAALSRNKICIHKIRAC</sequence>
<keyword evidence="3" id="KW-1185">Reference proteome</keyword>
<evidence type="ECO:0000313" key="2">
    <source>
        <dbReference type="EMBL" id="KAH3719340.1"/>
    </source>
</evidence>
<reference evidence="2" key="1">
    <citation type="journal article" date="2019" name="bioRxiv">
        <title>The Genome of the Zebra Mussel, Dreissena polymorpha: A Resource for Invasive Species Research.</title>
        <authorList>
            <person name="McCartney M.A."/>
            <person name="Auch B."/>
            <person name="Kono T."/>
            <person name="Mallez S."/>
            <person name="Zhang Y."/>
            <person name="Obille A."/>
            <person name="Becker A."/>
            <person name="Abrahante J.E."/>
            <person name="Garbe J."/>
            <person name="Badalamenti J.P."/>
            <person name="Herman A."/>
            <person name="Mangelson H."/>
            <person name="Liachko I."/>
            <person name="Sullivan S."/>
            <person name="Sone E.D."/>
            <person name="Koren S."/>
            <person name="Silverstein K.A.T."/>
            <person name="Beckman K.B."/>
            <person name="Gohl D.M."/>
        </authorList>
    </citation>
    <scope>NUCLEOTIDE SEQUENCE</scope>
    <source>
        <strain evidence="2">Duluth1</strain>
        <tissue evidence="2">Whole animal</tissue>
    </source>
</reference>
<dbReference type="OrthoDB" id="10623049at2759"/>
<evidence type="ECO:0000256" key="1">
    <source>
        <dbReference type="SAM" id="MobiDB-lite"/>
    </source>
</evidence>
<comment type="caution">
    <text evidence="2">The sequence shown here is derived from an EMBL/GenBank/DDBJ whole genome shotgun (WGS) entry which is preliminary data.</text>
</comment>
<feature type="compositionally biased region" description="Low complexity" evidence="1">
    <location>
        <begin position="438"/>
        <end position="452"/>
    </location>
</feature>
<dbReference type="Proteomes" id="UP000828390">
    <property type="component" value="Unassembled WGS sequence"/>
</dbReference>
<evidence type="ECO:0000313" key="3">
    <source>
        <dbReference type="Proteomes" id="UP000828390"/>
    </source>
</evidence>